<protein>
    <submittedName>
        <fullName evidence="1">Uncharacterized protein</fullName>
    </submittedName>
</protein>
<organism evidence="1 2">
    <name type="scientific">Paenibacillus albiflavus</name>
    <dbReference type="NCBI Taxonomy" id="2545760"/>
    <lineage>
        <taxon>Bacteria</taxon>
        <taxon>Bacillati</taxon>
        <taxon>Bacillota</taxon>
        <taxon>Bacilli</taxon>
        <taxon>Bacillales</taxon>
        <taxon>Paenibacillaceae</taxon>
        <taxon>Paenibacillus</taxon>
    </lineage>
</organism>
<keyword evidence="2" id="KW-1185">Reference proteome</keyword>
<dbReference type="AlphaFoldDB" id="A0A4R4ELR4"/>
<gene>
    <name evidence="1" type="ORF">E0485_05145</name>
</gene>
<dbReference type="OrthoDB" id="2139078at2"/>
<dbReference type="Proteomes" id="UP000295418">
    <property type="component" value="Unassembled WGS sequence"/>
</dbReference>
<evidence type="ECO:0000313" key="1">
    <source>
        <dbReference type="EMBL" id="TCZ79258.1"/>
    </source>
</evidence>
<comment type="caution">
    <text evidence="1">The sequence shown here is derived from an EMBL/GenBank/DDBJ whole genome shotgun (WGS) entry which is preliminary data.</text>
</comment>
<accession>A0A4R4ELR4</accession>
<dbReference type="EMBL" id="SKFG01000003">
    <property type="protein sequence ID" value="TCZ79258.1"/>
    <property type="molecule type" value="Genomic_DNA"/>
</dbReference>
<evidence type="ECO:0000313" key="2">
    <source>
        <dbReference type="Proteomes" id="UP000295418"/>
    </source>
</evidence>
<sequence>MNIALRPTQDQISRWIEQYVPDKDLFFVTEMGLNRFRAFLDEVLVMPRQEFKNHAAYTQIQINNSYEIWNISTNNQFVIIAQPSWIMSLPSEFRDELFRLQIAARRGLIIPLSLITDVSMFPAEFIVEEQNKSYVILQRMMWQQLLYDCKVHTIEAYAQSWDNWKAIDAPEMLPASLRKYANSFPSESGANCLAATLYAISMNPEGQEWIIHEWIHPLTFIQSLSYANYSATTTEELQVGDVVVWVDEAGNIQHASYHIGDHLFFNKDGQTFFNPWKIIHLDELKTEWNIYQIRIYRKG</sequence>
<reference evidence="1 2" key="1">
    <citation type="submission" date="2019-03" db="EMBL/GenBank/DDBJ databases">
        <authorList>
            <person name="Kim M.K.M."/>
        </authorList>
    </citation>
    <scope>NUCLEOTIDE SEQUENCE [LARGE SCALE GENOMIC DNA]</scope>
    <source>
        <strain evidence="1 2">18JY21-1</strain>
    </source>
</reference>
<proteinExistence type="predicted"/>
<dbReference type="RefSeq" id="WP_132416915.1">
    <property type="nucleotide sequence ID" value="NZ_SKFG01000003.1"/>
</dbReference>
<name>A0A4R4ELR4_9BACL</name>